<dbReference type="InterPro" id="IPR010998">
    <property type="entry name" value="Integrase_recombinase_N"/>
</dbReference>
<dbReference type="Gene3D" id="1.10.443.10">
    <property type="entry name" value="Intergrase catalytic core"/>
    <property type="match status" value="1"/>
</dbReference>
<sequence length="734" mass="83384">MMIGRISKQDRRRKPLKDIVYDHETARASFASRRFIDAGPGRLNSRRRKRLVKFTFFAAKSKPFSKNGGRSDKHTFLQRPKRALLLVDLSMTKLEPAKFTEIRFAQAHRTKGKNGSGIRPRTCASVVHRTRCQVKPDAESDINTELQHGLRQISYADKLVIERQQLTVVQRSIHQNMYFLKQYLHPTSTSAGMHSNALDEYTAYKRFKEDSTVPQDDVPQTVRRVTCSLDQKKFEENVVRFILDNMLAFRIVETASFRTIFSERSPRDASTSGGIYKAKYGEHNLKNASPKESKENADDERGLRGASRHRKDNAVDTAKNSDENKSTDKERTMEVDENNEFIELLGDDALEESADGPPILDKLAEKWSKILKLGLPKYVKQALLKKHEIPSNCLTLKAPILNEEGSSSTGSEASPGGRQIIRSAFMNQGFDETSVDIIMSSIQKSTLKQYETAIRHWWDFCKQSRISVFSTDVTIMTRFFNQEKFKDKSLSTLNTYRAALSMLNMNKISKDAGFSRFFKGLSVLRPQKPKYSSTWDPECVVKYLATKYPNEALSLEQLTKKLVMLLALSTAQRVQTLSKISIENITISESCIEIKVPDRIKTSGRNKTQPLLRLRWFTDQPKICTAAALTAYIEKTKNIRGKNGKLFITFKKPHHNATSQTISRWIRNTLEDSGVDVASFGAHSTRHASTSAAARKGINIETIRKTAGWTEKSATFARFYNQPIQLSEDFARAS</sequence>
<proteinExistence type="predicted"/>
<dbReference type="GO" id="GO:0003677">
    <property type="term" value="F:DNA binding"/>
    <property type="evidence" value="ECO:0007669"/>
    <property type="project" value="UniProtKB-KW"/>
</dbReference>
<keyword evidence="2" id="KW-0233">DNA recombination</keyword>
<dbReference type="PROSITE" id="PS51898">
    <property type="entry name" value="TYR_RECOMBINASE"/>
    <property type="match status" value="1"/>
</dbReference>
<dbReference type="AlphaFoldDB" id="A0A6H5IZH2"/>
<accession>A0A6H5IZH2</accession>
<feature type="region of interest" description="Disordered" evidence="3">
    <location>
        <begin position="264"/>
        <end position="332"/>
    </location>
</feature>
<feature type="domain" description="Tyr recombinase" evidence="4">
    <location>
        <begin position="530"/>
        <end position="734"/>
    </location>
</feature>
<feature type="compositionally biased region" description="Basic and acidic residues" evidence="3">
    <location>
        <begin position="279"/>
        <end position="303"/>
    </location>
</feature>
<dbReference type="GO" id="GO:0006310">
    <property type="term" value="P:DNA recombination"/>
    <property type="evidence" value="ECO:0007669"/>
    <property type="project" value="UniProtKB-KW"/>
</dbReference>
<gene>
    <name evidence="5" type="ORF">TBRA_LOCUS14786</name>
</gene>
<name>A0A6H5IZH2_9HYME</name>
<evidence type="ECO:0000256" key="3">
    <source>
        <dbReference type="SAM" id="MobiDB-lite"/>
    </source>
</evidence>
<evidence type="ECO:0000259" key="4">
    <source>
        <dbReference type="PROSITE" id="PS51898"/>
    </source>
</evidence>
<dbReference type="Proteomes" id="UP000479190">
    <property type="component" value="Unassembled WGS sequence"/>
</dbReference>
<dbReference type="EMBL" id="CADCXV010001283">
    <property type="protein sequence ID" value="CAB0043198.1"/>
    <property type="molecule type" value="Genomic_DNA"/>
</dbReference>
<evidence type="ECO:0000313" key="6">
    <source>
        <dbReference type="Proteomes" id="UP000479190"/>
    </source>
</evidence>
<dbReference type="GO" id="GO:0015074">
    <property type="term" value="P:DNA integration"/>
    <property type="evidence" value="ECO:0007669"/>
    <property type="project" value="InterPro"/>
</dbReference>
<dbReference type="InterPro" id="IPR013762">
    <property type="entry name" value="Integrase-like_cat_sf"/>
</dbReference>
<dbReference type="OrthoDB" id="7699712at2759"/>
<evidence type="ECO:0000313" key="5">
    <source>
        <dbReference type="EMBL" id="CAB0043198.1"/>
    </source>
</evidence>
<organism evidence="5 6">
    <name type="scientific">Trichogramma brassicae</name>
    <dbReference type="NCBI Taxonomy" id="86971"/>
    <lineage>
        <taxon>Eukaryota</taxon>
        <taxon>Metazoa</taxon>
        <taxon>Ecdysozoa</taxon>
        <taxon>Arthropoda</taxon>
        <taxon>Hexapoda</taxon>
        <taxon>Insecta</taxon>
        <taxon>Pterygota</taxon>
        <taxon>Neoptera</taxon>
        <taxon>Endopterygota</taxon>
        <taxon>Hymenoptera</taxon>
        <taxon>Apocrita</taxon>
        <taxon>Proctotrupomorpha</taxon>
        <taxon>Chalcidoidea</taxon>
        <taxon>Trichogrammatidae</taxon>
        <taxon>Trichogramma</taxon>
    </lineage>
</organism>
<dbReference type="InterPro" id="IPR002104">
    <property type="entry name" value="Integrase_catalytic"/>
</dbReference>
<reference evidence="5 6" key="1">
    <citation type="submission" date="2020-02" db="EMBL/GenBank/DDBJ databases">
        <authorList>
            <person name="Ferguson B K."/>
        </authorList>
    </citation>
    <scope>NUCLEOTIDE SEQUENCE [LARGE SCALE GENOMIC DNA]</scope>
</reference>
<dbReference type="CDD" id="cd00397">
    <property type="entry name" value="DNA_BRE_C"/>
    <property type="match status" value="1"/>
</dbReference>
<keyword evidence="6" id="KW-1185">Reference proteome</keyword>
<feature type="compositionally biased region" description="Basic and acidic residues" evidence="3">
    <location>
        <begin position="319"/>
        <end position="332"/>
    </location>
</feature>
<dbReference type="InterPro" id="IPR011010">
    <property type="entry name" value="DNA_brk_join_enz"/>
</dbReference>
<dbReference type="PANTHER" id="PTHR35617">
    <property type="entry name" value="PHAGE_INTEGRASE DOMAIN-CONTAINING PROTEIN"/>
    <property type="match status" value="1"/>
</dbReference>
<dbReference type="Pfam" id="PF00589">
    <property type="entry name" value="Phage_integrase"/>
    <property type="match status" value="1"/>
</dbReference>
<evidence type="ECO:0000256" key="2">
    <source>
        <dbReference type="ARBA" id="ARBA00023172"/>
    </source>
</evidence>
<dbReference type="SUPFAM" id="SSF56349">
    <property type="entry name" value="DNA breaking-rejoining enzymes"/>
    <property type="match status" value="1"/>
</dbReference>
<dbReference type="Gene3D" id="1.10.150.130">
    <property type="match status" value="1"/>
</dbReference>
<dbReference type="PANTHER" id="PTHR35617:SF3">
    <property type="entry name" value="CORE-BINDING (CB) DOMAIN-CONTAINING PROTEIN"/>
    <property type="match status" value="1"/>
</dbReference>
<keyword evidence="1" id="KW-0238">DNA-binding</keyword>
<protein>
    <recommendedName>
        <fullName evidence="4">Tyr recombinase domain-containing protein</fullName>
    </recommendedName>
</protein>
<evidence type="ECO:0000256" key="1">
    <source>
        <dbReference type="ARBA" id="ARBA00023125"/>
    </source>
</evidence>